<reference evidence="2" key="1">
    <citation type="journal article" date="2023" name="Plant J.">
        <title>The genome of the king protea, Protea cynaroides.</title>
        <authorList>
            <person name="Chang J."/>
            <person name="Duong T.A."/>
            <person name="Schoeman C."/>
            <person name="Ma X."/>
            <person name="Roodt D."/>
            <person name="Barker N."/>
            <person name="Li Z."/>
            <person name="Van de Peer Y."/>
            <person name="Mizrachi E."/>
        </authorList>
    </citation>
    <scope>NUCLEOTIDE SEQUENCE</scope>
    <source>
        <tissue evidence="2">Young leaves</tissue>
    </source>
</reference>
<evidence type="ECO:0000313" key="3">
    <source>
        <dbReference type="Proteomes" id="UP001141806"/>
    </source>
</evidence>
<evidence type="ECO:0008006" key="4">
    <source>
        <dbReference type="Google" id="ProtNLM"/>
    </source>
</evidence>
<gene>
    <name evidence="2" type="ORF">NE237_016811</name>
</gene>
<dbReference type="EMBL" id="JAMYWD010000007">
    <property type="protein sequence ID" value="KAJ4964962.1"/>
    <property type="molecule type" value="Genomic_DNA"/>
</dbReference>
<keyword evidence="1" id="KW-0472">Membrane</keyword>
<dbReference type="AlphaFoldDB" id="A0A9Q0HIM8"/>
<evidence type="ECO:0000313" key="2">
    <source>
        <dbReference type="EMBL" id="KAJ4964962.1"/>
    </source>
</evidence>
<organism evidence="2 3">
    <name type="scientific">Protea cynaroides</name>
    <dbReference type="NCBI Taxonomy" id="273540"/>
    <lineage>
        <taxon>Eukaryota</taxon>
        <taxon>Viridiplantae</taxon>
        <taxon>Streptophyta</taxon>
        <taxon>Embryophyta</taxon>
        <taxon>Tracheophyta</taxon>
        <taxon>Spermatophyta</taxon>
        <taxon>Magnoliopsida</taxon>
        <taxon>Proteales</taxon>
        <taxon>Proteaceae</taxon>
        <taxon>Protea</taxon>
    </lineage>
</organism>
<evidence type="ECO:0000256" key="1">
    <source>
        <dbReference type="SAM" id="Phobius"/>
    </source>
</evidence>
<keyword evidence="1" id="KW-1133">Transmembrane helix</keyword>
<name>A0A9Q0HIM8_9MAGN</name>
<sequence length="193" mass="20879">MPRPENFNHNGNVAGRGKITRSMVMISIVAATAGLLFGYDIGISGVTRCVAQRGSHMLWAINEIVELRNLQLVEARVFGSGGDLNGGGIVHSDLLRWSLECMDTKGYDWFDHDVVEVPAWINAGLTKGCSVETMHAILTYEGVAVEFEPERVSSVIVVSLQLGVSGIYQVAIATWIGNTDHYGDKSDGSHGQC</sequence>
<keyword evidence="1" id="KW-0812">Transmembrane</keyword>
<comment type="caution">
    <text evidence="2">The sequence shown here is derived from an EMBL/GenBank/DDBJ whole genome shotgun (WGS) entry which is preliminary data.</text>
</comment>
<dbReference type="OrthoDB" id="1651023at2759"/>
<feature type="transmembrane region" description="Helical" evidence="1">
    <location>
        <begin position="21"/>
        <end position="39"/>
    </location>
</feature>
<keyword evidence="3" id="KW-1185">Reference proteome</keyword>
<proteinExistence type="predicted"/>
<protein>
    <recommendedName>
        <fullName evidence="4">Major facilitator superfamily (MFS) profile domain-containing protein</fullName>
    </recommendedName>
</protein>
<dbReference type="Proteomes" id="UP001141806">
    <property type="component" value="Unassembled WGS sequence"/>
</dbReference>
<accession>A0A9Q0HIM8</accession>